<proteinExistence type="inferred from homology"/>
<dbReference type="CDD" id="cd04902">
    <property type="entry name" value="ACT_3PGDH-xct"/>
    <property type="match status" value="1"/>
</dbReference>
<evidence type="ECO:0000256" key="3">
    <source>
        <dbReference type="ARBA" id="ARBA00013143"/>
    </source>
</evidence>
<evidence type="ECO:0000256" key="6">
    <source>
        <dbReference type="ARBA" id="ARBA00023002"/>
    </source>
</evidence>
<evidence type="ECO:0000256" key="8">
    <source>
        <dbReference type="ARBA" id="ARBA00023299"/>
    </source>
</evidence>
<dbReference type="EC" id="1.1.1.95" evidence="3 10"/>
<evidence type="ECO:0000259" key="11">
    <source>
        <dbReference type="PROSITE" id="PS51671"/>
    </source>
</evidence>
<dbReference type="InterPro" id="IPR036291">
    <property type="entry name" value="NAD(P)-bd_dom_sf"/>
</dbReference>
<dbReference type="InterPro" id="IPR050857">
    <property type="entry name" value="D-2-hydroxyacid_DH"/>
</dbReference>
<dbReference type="PANTHER" id="PTHR42789">
    <property type="entry name" value="D-ISOMER SPECIFIC 2-HYDROXYACID DEHYDROGENASE FAMILY PROTEIN (AFU_ORTHOLOGUE AFUA_6G10090)"/>
    <property type="match status" value="1"/>
</dbReference>
<evidence type="ECO:0000256" key="9">
    <source>
        <dbReference type="ARBA" id="ARBA00048731"/>
    </source>
</evidence>
<dbReference type="GO" id="GO:0051287">
    <property type="term" value="F:NAD binding"/>
    <property type="evidence" value="ECO:0007669"/>
    <property type="project" value="UniProtKB-UniRule"/>
</dbReference>
<dbReference type="InterPro" id="IPR029009">
    <property type="entry name" value="ASB_dom_sf"/>
</dbReference>
<dbReference type="PANTHER" id="PTHR42789:SF1">
    <property type="entry name" value="D-ISOMER SPECIFIC 2-HYDROXYACID DEHYDROGENASE FAMILY PROTEIN (AFU_ORTHOLOGUE AFUA_6G10090)"/>
    <property type="match status" value="1"/>
</dbReference>
<keyword evidence="8 10" id="KW-0718">Serine biosynthesis</keyword>
<dbReference type="Gene3D" id="3.40.50.720">
    <property type="entry name" value="NAD(P)-binding Rossmann-like Domain"/>
    <property type="match status" value="2"/>
</dbReference>
<dbReference type="KEGG" id="mfv:Mfer_0845"/>
<dbReference type="FunFam" id="3.30.1330.90:FF:000003">
    <property type="entry name" value="D-3-phosphoglycerate dehydrogenase"/>
    <property type="match status" value="1"/>
</dbReference>
<name>E3GZB1_METFV</name>
<dbReference type="InterPro" id="IPR002912">
    <property type="entry name" value="ACT_dom"/>
</dbReference>
<dbReference type="PROSITE" id="PS51671">
    <property type="entry name" value="ACT"/>
    <property type="match status" value="1"/>
</dbReference>
<dbReference type="FunFam" id="3.40.50.720:FF:000021">
    <property type="entry name" value="D-3-phosphoglycerate dehydrogenase"/>
    <property type="match status" value="1"/>
</dbReference>
<keyword evidence="7 10" id="KW-0520">NAD</keyword>
<evidence type="ECO:0000256" key="1">
    <source>
        <dbReference type="ARBA" id="ARBA00005216"/>
    </source>
</evidence>
<dbReference type="InterPro" id="IPR045626">
    <property type="entry name" value="PGDH_ASB_dom"/>
</dbReference>
<dbReference type="PROSITE" id="PS00670">
    <property type="entry name" value="D_2_HYDROXYACID_DH_2"/>
    <property type="match status" value="1"/>
</dbReference>
<dbReference type="FunFam" id="3.30.70.260:FF:000008">
    <property type="entry name" value="D-3-phosphoglycerate dehydrogenase, chloroplastic"/>
    <property type="match status" value="1"/>
</dbReference>
<dbReference type="InterPro" id="IPR006139">
    <property type="entry name" value="D-isomer_2_OHA_DH_cat_dom"/>
</dbReference>
<dbReference type="InterPro" id="IPR006140">
    <property type="entry name" value="D-isomer_DH_NAD-bd"/>
</dbReference>
<evidence type="ECO:0000313" key="12">
    <source>
        <dbReference type="EMBL" id="ADP77643.1"/>
    </source>
</evidence>
<dbReference type="Pfam" id="PF01842">
    <property type="entry name" value="ACT"/>
    <property type="match status" value="1"/>
</dbReference>
<keyword evidence="5 10" id="KW-0028">Amino-acid biosynthesis</keyword>
<accession>E3GZB1</accession>
<dbReference type="SUPFAM" id="SSF51735">
    <property type="entry name" value="NAD(P)-binding Rossmann-fold domains"/>
    <property type="match status" value="1"/>
</dbReference>
<dbReference type="Gene3D" id="3.30.70.260">
    <property type="match status" value="1"/>
</dbReference>
<dbReference type="STRING" id="523846.Mfer_0845"/>
<evidence type="ECO:0000256" key="7">
    <source>
        <dbReference type="ARBA" id="ARBA00023027"/>
    </source>
</evidence>
<dbReference type="Proteomes" id="UP000002315">
    <property type="component" value="Chromosome"/>
</dbReference>
<dbReference type="OrthoDB" id="7437at2157"/>
<dbReference type="Pfam" id="PF19304">
    <property type="entry name" value="PGDH_inter"/>
    <property type="match status" value="1"/>
</dbReference>
<dbReference type="CDD" id="cd12173">
    <property type="entry name" value="PGDH_4"/>
    <property type="match status" value="1"/>
</dbReference>
<dbReference type="SUPFAM" id="SSF143548">
    <property type="entry name" value="Serine metabolism enzymes domain"/>
    <property type="match status" value="1"/>
</dbReference>
<dbReference type="UniPathway" id="UPA00135">
    <property type="reaction ID" value="UER00196"/>
</dbReference>
<comment type="pathway">
    <text evidence="1 10">Amino-acid biosynthesis; L-serine biosynthesis; L-serine from 3-phospho-D-glycerate: step 1/3.</text>
</comment>
<comment type="catalytic activity">
    <reaction evidence="9 10">
        <text>(2R)-3-phosphoglycerate + NAD(+) = 3-phosphooxypyruvate + NADH + H(+)</text>
        <dbReference type="Rhea" id="RHEA:12641"/>
        <dbReference type="ChEBI" id="CHEBI:15378"/>
        <dbReference type="ChEBI" id="CHEBI:18110"/>
        <dbReference type="ChEBI" id="CHEBI:57540"/>
        <dbReference type="ChEBI" id="CHEBI:57945"/>
        <dbReference type="ChEBI" id="CHEBI:58272"/>
        <dbReference type="EC" id="1.1.1.95"/>
    </reaction>
</comment>
<dbReference type="PROSITE" id="PS00065">
    <property type="entry name" value="D_2_HYDROXYACID_DH_1"/>
    <property type="match status" value="1"/>
</dbReference>
<dbReference type="PROSITE" id="PS00671">
    <property type="entry name" value="D_2_HYDROXYACID_DH_3"/>
    <property type="match status" value="1"/>
</dbReference>
<dbReference type="GO" id="GO:0004617">
    <property type="term" value="F:phosphoglycerate dehydrogenase activity"/>
    <property type="evidence" value="ECO:0007669"/>
    <property type="project" value="UniProtKB-UniRule"/>
</dbReference>
<evidence type="ECO:0000256" key="2">
    <source>
        <dbReference type="ARBA" id="ARBA00005854"/>
    </source>
</evidence>
<organism evidence="12 13">
    <name type="scientific">Methanothermus fervidus (strain ATCC 43054 / DSM 2088 / JCM 10308 / V24 S)</name>
    <dbReference type="NCBI Taxonomy" id="523846"/>
    <lineage>
        <taxon>Archaea</taxon>
        <taxon>Methanobacteriati</taxon>
        <taxon>Methanobacteriota</taxon>
        <taxon>Methanomada group</taxon>
        <taxon>Methanobacteria</taxon>
        <taxon>Methanobacteriales</taxon>
        <taxon>Methanothermaceae</taxon>
        <taxon>Methanothermus</taxon>
    </lineage>
</organism>
<dbReference type="NCBIfam" id="TIGR01327">
    <property type="entry name" value="PGDH"/>
    <property type="match status" value="1"/>
</dbReference>
<protein>
    <recommendedName>
        <fullName evidence="4 10">D-3-phosphoglycerate dehydrogenase</fullName>
        <ecNumber evidence="3 10">1.1.1.95</ecNumber>
    </recommendedName>
</protein>
<gene>
    <name evidence="12" type="ordered locus">Mfer_0845</name>
</gene>
<evidence type="ECO:0000256" key="4">
    <source>
        <dbReference type="ARBA" id="ARBA00021582"/>
    </source>
</evidence>
<keyword evidence="13" id="KW-1185">Reference proteome</keyword>
<comment type="similarity">
    <text evidence="2 10">Belongs to the D-isomer specific 2-hydroxyacid dehydrogenase family.</text>
</comment>
<dbReference type="InterPro" id="IPR006236">
    <property type="entry name" value="PGDH"/>
</dbReference>
<dbReference type="Gene3D" id="3.30.1330.90">
    <property type="entry name" value="D-3-phosphoglycerate dehydrogenase, domain 3"/>
    <property type="match status" value="1"/>
</dbReference>
<dbReference type="EMBL" id="CP002278">
    <property type="protein sequence ID" value="ADP77643.1"/>
    <property type="molecule type" value="Genomic_DNA"/>
</dbReference>
<dbReference type="AlphaFoldDB" id="E3GZB1"/>
<dbReference type="HOGENOM" id="CLU_019796_8_1_2"/>
<evidence type="ECO:0000256" key="5">
    <source>
        <dbReference type="ARBA" id="ARBA00022605"/>
    </source>
</evidence>
<reference evidence="12 13" key="1">
    <citation type="journal article" date="2010" name="Stand. Genomic Sci.">
        <title>Complete genome sequence of Methanothermus fervidus type strain (V24S).</title>
        <authorList>
            <person name="Anderson I."/>
            <person name="Djao O.D."/>
            <person name="Misra M."/>
            <person name="Chertkov O."/>
            <person name="Nolan M."/>
            <person name="Lucas S."/>
            <person name="Lapidus A."/>
            <person name="Del Rio T.G."/>
            <person name="Tice H."/>
            <person name="Cheng J.F."/>
            <person name="Tapia R."/>
            <person name="Han C."/>
            <person name="Goodwin L."/>
            <person name="Pitluck S."/>
            <person name="Liolios K."/>
            <person name="Ivanova N."/>
            <person name="Mavromatis K."/>
            <person name="Mikhailova N."/>
            <person name="Pati A."/>
            <person name="Brambilla E."/>
            <person name="Chen A."/>
            <person name="Palaniappan K."/>
            <person name="Land M."/>
            <person name="Hauser L."/>
            <person name="Chang Y.J."/>
            <person name="Jeffries C.D."/>
            <person name="Sikorski J."/>
            <person name="Spring S."/>
            <person name="Rohde M."/>
            <person name="Eichinger K."/>
            <person name="Huber H."/>
            <person name="Wirth R."/>
            <person name="Goker M."/>
            <person name="Detter J.C."/>
            <person name="Woyke T."/>
            <person name="Bristow J."/>
            <person name="Eisen J.A."/>
            <person name="Markowitz V."/>
            <person name="Hugenholtz P."/>
            <person name="Klenk H.P."/>
            <person name="Kyrpides N.C."/>
        </authorList>
    </citation>
    <scope>NUCLEOTIDE SEQUENCE [LARGE SCALE GENOMIC DNA]</scope>
    <source>
        <strain evidence="13">ATCC 43054 / DSM 2088 / JCM 10308 / V24 S</strain>
    </source>
</reference>
<dbReference type="SUPFAM" id="SSF55021">
    <property type="entry name" value="ACT-like"/>
    <property type="match status" value="1"/>
</dbReference>
<dbReference type="GO" id="GO:0006564">
    <property type="term" value="P:L-serine biosynthetic process"/>
    <property type="evidence" value="ECO:0007669"/>
    <property type="project" value="UniProtKB-UniRule"/>
</dbReference>
<evidence type="ECO:0000313" key="13">
    <source>
        <dbReference type="Proteomes" id="UP000002315"/>
    </source>
</evidence>
<dbReference type="InterPro" id="IPR029753">
    <property type="entry name" value="D-isomer_DH_CS"/>
</dbReference>
<dbReference type="Pfam" id="PF00389">
    <property type="entry name" value="2-Hacid_dh"/>
    <property type="match status" value="1"/>
</dbReference>
<keyword evidence="6 10" id="KW-0560">Oxidoreductase</keyword>
<evidence type="ECO:0000256" key="10">
    <source>
        <dbReference type="RuleBase" id="RU363003"/>
    </source>
</evidence>
<feature type="domain" description="ACT" evidence="11">
    <location>
        <begin position="452"/>
        <end position="526"/>
    </location>
</feature>
<dbReference type="InterPro" id="IPR029752">
    <property type="entry name" value="D-isomer_DH_CS1"/>
</dbReference>
<dbReference type="SUPFAM" id="SSF52283">
    <property type="entry name" value="Formate/glycerate dehydrogenase catalytic domain-like"/>
    <property type="match status" value="1"/>
</dbReference>
<dbReference type="InterPro" id="IPR045865">
    <property type="entry name" value="ACT-like_dom_sf"/>
</dbReference>
<dbReference type="Pfam" id="PF02826">
    <property type="entry name" value="2-Hacid_dh_C"/>
    <property type="match status" value="1"/>
</dbReference>
<sequence length="526" mass="57983">MKKILVTDPINEKGIKELEKIADVTVKTDMSQEELIDEIGKYNALVVRSGTKVTREVIEAGKNLEIIARAGVGVDNIDVGAATEKGIMVVNAPESTSITVAEHTMGLMLTLARKIVLADKSVRRGEWNRSKFMGIELKDKVLGIIGLGRIGSQVSLRARAFGMKILAYDPYIDEESAESVGATLVELDELLKKSDIVTIHVPLTKETKHLISRRELKMMKNSAYIINCARGGIIDEEALIEALENNEIAGAALDVFEEEPPSDSPLLEFDNVVLTPHIGASTVEAQRDAAIIVANEIKRIFDGKPPQNVINMPSLDRESFKLLKPYIELCEKMGLMITQLAPDKIKSLNVVYAGEISEFKSLDVLTRTLLQNILNPILTEPVNIVNAHTIAEKRGIVVTESRRPKADNYKSVIQIDVETKSEKFSIEGTYTNKPKIININGYKVDVEPKGNMMIVKYRDLPGTIGAIGTKLGEHDINIAIMQVGREKPGGEAVMVLKVDQKVPEDVLEEVKSLKNVEDAVFMILNN</sequence>